<dbReference type="AlphaFoldDB" id="A0A401QGF8"/>
<dbReference type="STRING" id="75743.A0A401QGF8"/>
<evidence type="ECO:0000313" key="2">
    <source>
        <dbReference type="Proteomes" id="UP000288216"/>
    </source>
</evidence>
<evidence type="ECO:0000313" key="1">
    <source>
        <dbReference type="EMBL" id="GCB84432.1"/>
    </source>
</evidence>
<dbReference type="OrthoDB" id="16464at2759"/>
<gene>
    <name evidence="1" type="ORF">scyTo_0025228</name>
</gene>
<dbReference type="Gene3D" id="3.40.50.720">
    <property type="entry name" value="NAD(P)-binding Rossmann-like Domain"/>
    <property type="match status" value="1"/>
</dbReference>
<proteinExistence type="predicted"/>
<comment type="caution">
    <text evidence="1">The sequence shown here is derived from an EMBL/GenBank/DDBJ whole genome shotgun (WGS) entry which is preliminary data.</text>
</comment>
<feature type="non-terminal residue" evidence="1">
    <location>
        <position position="1"/>
    </location>
</feature>
<protein>
    <submittedName>
        <fullName evidence="1">Uncharacterized protein</fullName>
    </submittedName>
</protein>
<reference evidence="1 2" key="1">
    <citation type="journal article" date="2018" name="Nat. Ecol. Evol.">
        <title>Shark genomes provide insights into elasmobranch evolution and the origin of vertebrates.</title>
        <authorList>
            <person name="Hara Y"/>
            <person name="Yamaguchi K"/>
            <person name="Onimaru K"/>
            <person name="Kadota M"/>
            <person name="Koyanagi M"/>
            <person name="Keeley SD"/>
            <person name="Tatsumi K"/>
            <person name="Tanaka K"/>
            <person name="Motone F"/>
            <person name="Kageyama Y"/>
            <person name="Nozu R"/>
            <person name="Adachi N"/>
            <person name="Nishimura O"/>
            <person name="Nakagawa R"/>
            <person name="Tanegashima C"/>
            <person name="Kiyatake I"/>
            <person name="Matsumoto R"/>
            <person name="Murakumo K"/>
            <person name="Nishida K"/>
            <person name="Terakita A"/>
            <person name="Kuratani S"/>
            <person name="Sato K"/>
            <person name="Hyodo S Kuraku.S."/>
        </authorList>
    </citation>
    <scope>NUCLEOTIDE SEQUENCE [LARGE SCALE GENOMIC DNA]</scope>
</reference>
<accession>A0A401QGF8</accession>
<name>A0A401QGF8_SCYTO</name>
<dbReference type="EMBL" id="BFAA01077793">
    <property type="protein sequence ID" value="GCB84432.1"/>
    <property type="molecule type" value="Genomic_DNA"/>
</dbReference>
<dbReference type="Proteomes" id="UP000288216">
    <property type="component" value="Unassembled WGS sequence"/>
</dbReference>
<keyword evidence="2" id="KW-1185">Reference proteome</keyword>
<sequence length="48" mass="5666">ASHVIICLLERYPDYLIINLDKLDYCASLKNLQSVSSRTNYRFIQVFQ</sequence>
<organism evidence="1 2">
    <name type="scientific">Scyliorhinus torazame</name>
    <name type="common">Cloudy catshark</name>
    <name type="synonym">Catulus torazame</name>
    <dbReference type="NCBI Taxonomy" id="75743"/>
    <lineage>
        <taxon>Eukaryota</taxon>
        <taxon>Metazoa</taxon>
        <taxon>Chordata</taxon>
        <taxon>Craniata</taxon>
        <taxon>Vertebrata</taxon>
        <taxon>Chondrichthyes</taxon>
        <taxon>Elasmobranchii</taxon>
        <taxon>Galeomorphii</taxon>
        <taxon>Galeoidea</taxon>
        <taxon>Carcharhiniformes</taxon>
        <taxon>Scyliorhinidae</taxon>
        <taxon>Scyliorhinus</taxon>
    </lineage>
</organism>